<keyword evidence="2" id="KW-1185">Reference proteome</keyword>
<sequence length="360" mass="39338">MRFAHWFPLIPRPRPPAGSLKARVERLSAAGRTARFSSSEAALAAAAQLYNGAALLASDVGLPELARDWCWEHAHAYLKHLPLNATMAQRALEPVINLARLRIRAGNGAEAFTMLTSLREGVRTAAATVIDGRELPLDRIVASNGDRTELHRWLWMIWLGDGMRALATEGRWQEAAEHAQRHRGIGDRLFDGRQVAVIAELMSGNPDGALATSKDSVVQEPWEKAVQTILVLWCHKESCGARADDVETILNQVRAESHQVLFTTRLGIVATELTGGLQGGTPALLSQLVSDVVQAQDGYAARDLLTAWKEELAPHQVNSLAPVLESSSLSRRTIPEPLLHELRTAISEASQRLGDHSVLT</sequence>
<dbReference type="RefSeq" id="WP_352985851.1">
    <property type="nucleotide sequence ID" value="NZ_JBEQNA010000013.1"/>
</dbReference>
<gene>
    <name evidence="1" type="ORF">ABUK86_24480</name>
</gene>
<reference evidence="1 2" key="1">
    <citation type="submission" date="2024-06" db="EMBL/GenBank/DDBJ databases">
        <authorList>
            <person name="Bataeva Y.V."/>
            <person name="Grigorian L.N."/>
            <person name="Solomentsev V.I."/>
        </authorList>
    </citation>
    <scope>NUCLEOTIDE SEQUENCE [LARGE SCALE GENOMIC DNA]</scope>
    <source>
        <strain evidence="2">SCPM-O-B-12605 (RCAM04882)</strain>
    </source>
</reference>
<evidence type="ECO:0000313" key="1">
    <source>
        <dbReference type="EMBL" id="MES0836956.1"/>
    </source>
</evidence>
<protein>
    <recommendedName>
        <fullName evidence="3">XRE family transcriptional regulator</fullName>
    </recommendedName>
</protein>
<accession>A0ABV2A203</accession>
<evidence type="ECO:0000313" key="2">
    <source>
        <dbReference type="Proteomes" id="UP001432401"/>
    </source>
</evidence>
<dbReference type="Proteomes" id="UP001432401">
    <property type="component" value="Unassembled WGS sequence"/>
</dbReference>
<organism evidence="1 2">
    <name type="scientific">Nocardiopsis tropica</name>
    <dbReference type="NCBI Taxonomy" id="109330"/>
    <lineage>
        <taxon>Bacteria</taxon>
        <taxon>Bacillati</taxon>
        <taxon>Actinomycetota</taxon>
        <taxon>Actinomycetes</taxon>
        <taxon>Streptosporangiales</taxon>
        <taxon>Nocardiopsidaceae</taxon>
        <taxon>Nocardiopsis</taxon>
    </lineage>
</organism>
<comment type="caution">
    <text evidence="1">The sequence shown here is derived from an EMBL/GenBank/DDBJ whole genome shotgun (WGS) entry which is preliminary data.</text>
</comment>
<dbReference type="EMBL" id="JBEQNB010000014">
    <property type="protein sequence ID" value="MES0836956.1"/>
    <property type="molecule type" value="Genomic_DNA"/>
</dbReference>
<evidence type="ECO:0008006" key="3">
    <source>
        <dbReference type="Google" id="ProtNLM"/>
    </source>
</evidence>
<name>A0ABV2A203_9ACTN</name>
<proteinExistence type="predicted"/>